<sequence length="946" mass="105716">MKHFYNLIAFLIAIATFAQQQTVTSTISPATFNDDESVTITFNGNSIDETAWGIANHSLYLWAWSYDSSDANPLDCPTNGTWGASNEANKLTYNAGNDTYTIAFVPKTFYNRTGIGKIGFLLKTKTGNGQSQNFYSEVGRFQFVTTTPADGSVNFVASGTSYPITYSTSLPANYVVKSNGNTIYTGNNVSGISVSPTITTDNQFQVTATDTASGTTLTSNFSVSPSADVQTAAMPAYMRQGITYDPADPTKVGLALYAPYKNYVHVIGSFDNNNWQISSNYLMKRDTNNPDLYWIEITGLTPQKVYTFQYRTSDGIKVADPYSTLVLSPDDDSWISSAIYPELQNTMKYPAGQQYDVSVIQTAKPAYNWTVTNFQRPAKQNLIVYEALVRDFTEQKNWQAMIDKIPYIKGLNVNAIELLPVMEFDGNNSWGYNPGFHLALDKAYGTPEKFKEFIDKCHQNGIAVILDVALNHATGRSPLERLWSTSTTGAYGDVAANNPYFNQLPKHAYNVFYDFNHSKPETRYYVNRVLEQWISEYKIDGFRWDLTKGFTQNCTPSDEACTGAYQQDRVDVLKLYSDYQWSYDPTSYIIFEHLGGNAEEREWANYRLNEGKGVMMWDNLVGAYNQNTMGYDSDSNFNRVDFENHTFSERRNISYGESHDEERLMFKNLAYGNTNGSYNVKDLNTALERQKAFGAVFFTVPGPKMIWQFGELGYDFSINRCENGTISNDCRTSPKPVAFTLGYDTNANRKAVYDTWSKILAIRLSNQVFDTTTFTVESGNLLPRIFVWNDALPSSSLKNVVVVANFTTTAQTVTPNFPYAGTWYNLMDNSSMNAGGSTTVVLQPGEFRIFGNQTALATDETKIDANKTSLQIVQNPATDGLLKIRYSKAKNGQINIYDLNGKLVKSFGLKSAKGDETFSVNGMTSGTYLVQLKSDEGLAVSKLIIK</sequence>
<keyword evidence="6" id="KW-1185">Reference proteome</keyword>
<dbReference type="GO" id="GO:0003844">
    <property type="term" value="F:1,4-alpha-glucan branching enzyme activity"/>
    <property type="evidence" value="ECO:0007669"/>
    <property type="project" value="TreeGrafter"/>
</dbReference>
<dbReference type="InterPro" id="IPR014756">
    <property type="entry name" value="Ig_E-set"/>
</dbReference>
<dbReference type="SUPFAM" id="SSF81296">
    <property type="entry name" value="E set domains"/>
    <property type="match status" value="1"/>
</dbReference>
<dbReference type="NCBIfam" id="TIGR04183">
    <property type="entry name" value="Por_Secre_tail"/>
    <property type="match status" value="1"/>
</dbReference>
<dbReference type="Proteomes" id="UP000187261">
    <property type="component" value="Unassembled WGS sequence"/>
</dbReference>
<name>A0A1U7PYZ3_9FLAO</name>
<dbReference type="Gene3D" id="2.60.40.10">
    <property type="entry name" value="Immunoglobulins"/>
    <property type="match status" value="1"/>
</dbReference>
<feature type="signal peptide" evidence="3">
    <location>
        <begin position="1"/>
        <end position="20"/>
    </location>
</feature>
<accession>A0A1U7PYZ3</accession>
<feature type="domain" description="Glycosyl hydrolase family 13 catalytic" evidence="4">
    <location>
        <begin position="386"/>
        <end position="763"/>
    </location>
</feature>
<evidence type="ECO:0000256" key="1">
    <source>
        <dbReference type="ARBA" id="ARBA00022729"/>
    </source>
</evidence>
<dbReference type="GO" id="GO:0005975">
    <property type="term" value="P:carbohydrate metabolic process"/>
    <property type="evidence" value="ECO:0007669"/>
    <property type="project" value="InterPro"/>
</dbReference>
<dbReference type="STRING" id="1121284.SAMN05660493_01934"/>
<keyword evidence="2" id="KW-0119">Carbohydrate metabolism</keyword>
<dbReference type="GO" id="GO:0005737">
    <property type="term" value="C:cytoplasm"/>
    <property type="evidence" value="ECO:0007669"/>
    <property type="project" value="TreeGrafter"/>
</dbReference>
<dbReference type="GO" id="GO:0004553">
    <property type="term" value="F:hydrolase activity, hydrolyzing O-glycosyl compounds"/>
    <property type="evidence" value="ECO:0007669"/>
    <property type="project" value="InterPro"/>
</dbReference>
<dbReference type="RefSeq" id="WP_076783400.1">
    <property type="nucleotide sequence ID" value="NZ_FTPU01000019.1"/>
</dbReference>
<protein>
    <submittedName>
        <fullName evidence="5">Por secretion system C-terminal sorting domain-containing protein</fullName>
    </submittedName>
</protein>
<organism evidence="5 6">
    <name type="scientific">Epilithonimonas bovis DSM 19482</name>
    <dbReference type="NCBI Taxonomy" id="1121284"/>
    <lineage>
        <taxon>Bacteria</taxon>
        <taxon>Pseudomonadati</taxon>
        <taxon>Bacteroidota</taxon>
        <taxon>Flavobacteriia</taxon>
        <taxon>Flavobacteriales</taxon>
        <taxon>Weeksellaceae</taxon>
        <taxon>Chryseobacterium group</taxon>
        <taxon>Epilithonimonas</taxon>
    </lineage>
</organism>
<gene>
    <name evidence="5" type="ORF">SAMN05660493_01934</name>
</gene>
<evidence type="ECO:0000256" key="3">
    <source>
        <dbReference type="SAM" id="SignalP"/>
    </source>
</evidence>
<dbReference type="InterPro" id="IPR004193">
    <property type="entry name" value="Glyco_hydro_13_N"/>
</dbReference>
<dbReference type="CDD" id="cd11350">
    <property type="entry name" value="AmyAc_4"/>
    <property type="match status" value="1"/>
</dbReference>
<dbReference type="Gene3D" id="3.20.20.80">
    <property type="entry name" value="Glycosidases"/>
    <property type="match status" value="1"/>
</dbReference>
<dbReference type="SUPFAM" id="SSF51445">
    <property type="entry name" value="(Trans)glycosidases"/>
    <property type="match status" value="1"/>
</dbReference>
<dbReference type="InterPro" id="IPR026444">
    <property type="entry name" value="Secre_tail"/>
</dbReference>
<evidence type="ECO:0000313" key="5">
    <source>
        <dbReference type="EMBL" id="SIT97222.1"/>
    </source>
</evidence>
<evidence type="ECO:0000259" key="4">
    <source>
        <dbReference type="SMART" id="SM00642"/>
    </source>
</evidence>
<keyword evidence="1 3" id="KW-0732">Signal</keyword>
<dbReference type="InterPro" id="IPR013783">
    <property type="entry name" value="Ig-like_fold"/>
</dbReference>
<dbReference type="InterPro" id="IPR017853">
    <property type="entry name" value="GH"/>
</dbReference>
<feature type="chain" id="PRO_5012662608" evidence="3">
    <location>
        <begin position="21"/>
        <end position="946"/>
    </location>
</feature>
<dbReference type="Pfam" id="PF02922">
    <property type="entry name" value="CBM_48"/>
    <property type="match status" value="1"/>
</dbReference>
<dbReference type="PANTHER" id="PTHR43651:SF3">
    <property type="entry name" value="1,4-ALPHA-GLUCAN-BRANCHING ENZYME"/>
    <property type="match status" value="1"/>
</dbReference>
<dbReference type="PANTHER" id="PTHR43651">
    <property type="entry name" value="1,4-ALPHA-GLUCAN-BRANCHING ENZYME"/>
    <property type="match status" value="1"/>
</dbReference>
<dbReference type="OrthoDB" id="9761875at2"/>
<dbReference type="AlphaFoldDB" id="A0A1U7PYZ3"/>
<dbReference type="InterPro" id="IPR006047">
    <property type="entry name" value="GH13_cat_dom"/>
</dbReference>
<dbReference type="EMBL" id="FTPU01000019">
    <property type="protein sequence ID" value="SIT97222.1"/>
    <property type="molecule type" value="Genomic_DNA"/>
</dbReference>
<dbReference type="Pfam" id="PF18962">
    <property type="entry name" value="Por_Secre_tail"/>
    <property type="match status" value="1"/>
</dbReference>
<evidence type="ECO:0000313" key="6">
    <source>
        <dbReference type="Proteomes" id="UP000187261"/>
    </source>
</evidence>
<dbReference type="SMART" id="SM00642">
    <property type="entry name" value="Aamy"/>
    <property type="match status" value="1"/>
</dbReference>
<evidence type="ECO:0000256" key="2">
    <source>
        <dbReference type="ARBA" id="ARBA00023277"/>
    </source>
</evidence>
<proteinExistence type="predicted"/>
<reference evidence="6" key="1">
    <citation type="submission" date="2016-10" db="EMBL/GenBank/DDBJ databases">
        <authorList>
            <person name="Varghese N."/>
            <person name="Submissions S."/>
        </authorList>
    </citation>
    <scope>NUCLEOTIDE SEQUENCE [LARGE SCALE GENOMIC DNA]</scope>
    <source>
        <strain evidence="6">DSM 19482</strain>
    </source>
</reference>
<dbReference type="Pfam" id="PF00128">
    <property type="entry name" value="Alpha-amylase"/>
    <property type="match status" value="1"/>
</dbReference>